<evidence type="ECO:0000256" key="4">
    <source>
        <dbReference type="ARBA" id="ARBA00022960"/>
    </source>
</evidence>
<evidence type="ECO:0000256" key="6">
    <source>
        <dbReference type="ARBA" id="ARBA00023136"/>
    </source>
</evidence>
<dbReference type="AlphaFoldDB" id="J9GNX4"/>
<evidence type="ECO:0000256" key="3">
    <source>
        <dbReference type="ARBA" id="ARBA00022692"/>
    </source>
</evidence>
<evidence type="ECO:0000256" key="5">
    <source>
        <dbReference type="ARBA" id="ARBA00022989"/>
    </source>
</evidence>
<dbReference type="InterPro" id="IPR007227">
    <property type="entry name" value="Cell_shape_determining_MreD"/>
</dbReference>
<proteinExistence type="predicted"/>
<feature type="transmembrane region" description="Helical" evidence="7">
    <location>
        <begin position="53"/>
        <end position="83"/>
    </location>
</feature>
<evidence type="ECO:0000256" key="2">
    <source>
        <dbReference type="ARBA" id="ARBA00022475"/>
    </source>
</evidence>
<gene>
    <name evidence="8" type="ORF">EVA_10250</name>
</gene>
<evidence type="ECO:0000256" key="1">
    <source>
        <dbReference type="ARBA" id="ARBA00004651"/>
    </source>
</evidence>
<feature type="transmembrane region" description="Helical" evidence="7">
    <location>
        <begin position="12"/>
        <end position="41"/>
    </location>
</feature>
<keyword evidence="5 7" id="KW-1133">Transmembrane helix</keyword>
<feature type="transmembrane region" description="Helical" evidence="7">
    <location>
        <begin position="115"/>
        <end position="136"/>
    </location>
</feature>
<reference evidence="8" key="1">
    <citation type="journal article" date="2012" name="PLoS ONE">
        <title>Gene sets for utilization of primary and secondary nutrition supplies in the distal gut of endangered iberian lynx.</title>
        <authorList>
            <person name="Alcaide M."/>
            <person name="Messina E."/>
            <person name="Richter M."/>
            <person name="Bargiela R."/>
            <person name="Peplies J."/>
            <person name="Huws S.A."/>
            <person name="Newbold C.J."/>
            <person name="Golyshin P.N."/>
            <person name="Simon M.A."/>
            <person name="Lopez G."/>
            <person name="Yakimov M.M."/>
            <person name="Ferrer M."/>
        </authorList>
    </citation>
    <scope>NUCLEOTIDE SEQUENCE</scope>
</reference>
<feature type="transmembrane region" description="Helical" evidence="7">
    <location>
        <begin position="142"/>
        <end position="162"/>
    </location>
</feature>
<comment type="subcellular location">
    <subcellularLocation>
        <location evidence="1">Cell membrane</location>
        <topology evidence="1">Multi-pass membrane protein</topology>
    </subcellularLocation>
</comment>
<dbReference type="GO" id="GO:0005886">
    <property type="term" value="C:plasma membrane"/>
    <property type="evidence" value="ECO:0007669"/>
    <property type="project" value="UniProtKB-SubCell"/>
</dbReference>
<keyword evidence="3 7" id="KW-0812">Transmembrane</keyword>
<organism evidence="8">
    <name type="scientific">gut metagenome</name>
    <dbReference type="NCBI Taxonomy" id="749906"/>
    <lineage>
        <taxon>unclassified sequences</taxon>
        <taxon>metagenomes</taxon>
        <taxon>organismal metagenomes</taxon>
    </lineage>
</organism>
<evidence type="ECO:0000256" key="7">
    <source>
        <dbReference type="SAM" id="Phobius"/>
    </source>
</evidence>
<keyword evidence="2" id="KW-1003">Cell membrane</keyword>
<accession>J9GNX4</accession>
<comment type="caution">
    <text evidence="8">The sequence shown here is derived from an EMBL/GenBank/DDBJ whole genome shotgun (WGS) entry which is preliminary data.</text>
</comment>
<name>J9GNX4_9ZZZZ</name>
<dbReference type="GO" id="GO:0008360">
    <property type="term" value="P:regulation of cell shape"/>
    <property type="evidence" value="ECO:0007669"/>
    <property type="project" value="UniProtKB-KW"/>
</dbReference>
<dbReference type="EMBL" id="AMCI01002876">
    <property type="protein sequence ID" value="EJX01625.1"/>
    <property type="molecule type" value="Genomic_DNA"/>
</dbReference>
<keyword evidence="4" id="KW-0133">Cell shape</keyword>
<evidence type="ECO:0000313" key="8">
    <source>
        <dbReference type="EMBL" id="EJX01625.1"/>
    </source>
</evidence>
<sequence>MLTYLQRIEWFIGLVLLQVLVLNHMHINGYATPFFFIYFILKYNSGVSRNTLMVWAFLLGLGVDLFANTPGMNAAAATLLAFLREPILRLVTLRDSAEDFEPGVKSMGISPFFRYVLLCSVLFCTVLLLIDTFSFFRLGVLFLKVLTDAVMTMACIFCAEAIRRKR</sequence>
<dbReference type="NCBIfam" id="TIGR03426">
    <property type="entry name" value="shape_MreD"/>
    <property type="match status" value="1"/>
</dbReference>
<keyword evidence="6 7" id="KW-0472">Membrane</keyword>
<protein>
    <submittedName>
        <fullName evidence="8">Rod shape-determining protein MreD</fullName>
    </submittedName>
</protein>